<comment type="cofactor">
    <cofactor evidence="4">
        <name>Zn(2+)</name>
        <dbReference type="ChEBI" id="CHEBI:29105"/>
    </cofactor>
</comment>
<comment type="cofactor">
    <cofactor evidence="2">
        <name>Mn(2+)</name>
        <dbReference type="ChEBI" id="CHEBI:29035"/>
    </cofactor>
</comment>
<evidence type="ECO:0000256" key="2">
    <source>
        <dbReference type="ARBA" id="ARBA00001936"/>
    </source>
</evidence>
<keyword evidence="13" id="KW-0862">Zinc</keyword>
<dbReference type="GO" id="GO:0004750">
    <property type="term" value="F:D-ribulose-phosphate 3-epimerase activity"/>
    <property type="evidence" value="ECO:0007669"/>
    <property type="project" value="UniProtKB-UniRule"/>
</dbReference>
<organism evidence="15 16">
    <name type="scientific">Fusobacterium nucleatum subsp. polymorphum</name>
    <name type="common">Fusobacterium polymorphum</name>
    <dbReference type="NCBI Taxonomy" id="76857"/>
    <lineage>
        <taxon>Bacteria</taxon>
        <taxon>Fusobacteriati</taxon>
        <taxon>Fusobacteriota</taxon>
        <taxon>Fusobacteriia</taxon>
        <taxon>Fusobacteriales</taxon>
        <taxon>Fusobacteriaceae</taxon>
        <taxon>Fusobacterium</taxon>
    </lineage>
</organism>
<dbReference type="Proteomes" id="UP000197638">
    <property type="component" value="Chromosome"/>
</dbReference>
<keyword evidence="9 10" id="KW-0413">Isomerase</keyword>
<feature type="active site" description="Proton donor" evidence="10 12">
    <location>
        <position position="173"/>
    </location>
</feature>
<dbReference type="PANTHER" id="PTHR11749">
    <property type="entry name" value="RIBULOSE-5-PHOSPHATE-3-EPIMERASE"/>
    <property type="match status" value="1"/>
</dbReference>
<evidence type="ECO:0000256" key="14">
    <source>
        <dbReference type="PIRSR" id="PIRSR001461-3"/>
    </source>
</evidence>
<dbReference type="GO" id="GO:0019323">
    <property type="term" value="P:pentose catabolic process"/>
    <property type="evidence" value="ECO:0007669"/>
    <property type="project" value="UniProtKB-UniRule"/>
</dbReference>
<reference evidence="15 16" key="1">
    <citation type="submission" date="2017-06" db="EMBL/GenBank/DDBJ databases">
        <title>Genome sequencing of Fusobacterium nucleatum subsp. polymorphum KCOM 1275 (=ChDC F310).</title>
        <authorList>
            <person name="Kook J.-K."/>
            <person name="Park S.-N."/>
            <person name="Lim Y.K."/>
            <person name="Roh H."/>
        </authorList>
    </citation>
    <scope>NUCLEOTIDE SEQUENCE [LARGE SCALE GENOMIC DNA]</scope>
    <source>
        <strain evidence="15 16">KCOM 1275</strain>
    </source>
</reference>
<evidence type="ECO:0000256" key="13">
    <source>
        <dbReference type="PIRSR" id="PIRSR001461-2"/>
    </source>
</evidence>
<feature type="binding site" evidence="14">
    <location>
        <position position="175"/>
    </location>
    <ligand>
        <name>substrate</name>
    </ligand>
</feature>
<evidence type="ECO:0000256" key="11">
    <source>
        <dbReference type="PIRNR" id="PIRNR001461"/>
    </source>
</evidence>
<dbReference type="NCBIfam" id="TIGR01163">
    <property type="entry name" value="rpe"/>
    <property type="match status" value="1"/>
</dbReference>
<comment type="pathway">
    <text evidence="10">Carbohydrate degradation.</text>
</comment>
<keyword evidence="8 10" id="KW-0479">Metal-binding</keyword>
<feature type="binding site" evidence="10 14">
    <location>
        <begin position="144"/>
        <end position="147"/>
    </location>
    <ligand>
        <name>substrate</name>
    </ligand>
</feature>
<evidence type="ECO:0000256" key="8">
    <source>
        <dbReference type="ARBA" id="ARBA00022723"/>
    </source>
</evidence>
<evidence type="ECO:0000256" key="4">
    <source>
        <dbReference type="ARBA" id="ARBA00001947"/>
    </source>
</evidence>
<keyword evidence="13" id="KW-0170">Cobalt</keyword>
<keyword evidence="10 11" id="KW-0119">Carbohydrate metabolism</keyword>
<comment type="catalytic activity">
    <reaction evidence="1 10 11">
        <text>D-ribulose 5-phosphate = D-xylulose 5-phosphate</text>
        <dbReference type="Rhea" id="RHEA:13677"/>
        <dbReference type="ChEBI" id="CHEBI:57737"/>
        <dbReference type="ChEBI" id="CHEBI:58121"/>
        <dbReference type="EC" id="5.1.3.1"/>
    </reaction>
</comment>
<evidence type="ECO:0000256" key="5">
    <source>
        <dbReference type="ARBA" id="ARBA00001954"/>
    </source>
</evidence>
<dbReference type="AlphaFoldDB" id="A0A241Q067"/>
<feature type="binding site" evidence="10 13">
    <location>
        <position position="173"/>
    </location>
    <ligand>
        <name>a divalent metal cation</name>
        <dbReference type="ChEBI" id="CHEBI:60240"/>
    </ligand>
</feature>
<dbReference type="HAMAP" id="MF_02227">
    <property type="entry name" value="RPE"/>
    <property type="match status" value="1"/>
</dbReference>
<feature type="binding site" evidence="10 13">
    <location>
        <position position="37"/>
    </location>
    <ligand>
        <name>a divalent metal cation</name>
        <dbReference type="ChEBI" id="CHEBI:60240"/>
    </ligand>
</feature>
<protein>
    <recommendedName>
        <fullName evidence="7 10">Ribulose-phosphate 3-epimerase</fullName>
        <ecNumber evidence="7 10">5.1.3.1</ecNumber>
    </recommendedName>
</protein>
<comment type="function">
    <text evidence="10">Catalyzes the reversible epimerization of D-ribulose 5-phosphate to D-xylulose 5-phosphate.</text>
</comment>
<comment type="cofactor">
    <cofactor evidence="10 13">
        <name>a divalent metal cation</name>
        <dbReference type="ChEBI" id="CHEBI:60240"/>
    </cofactor>
    <text evidence="10 13">Binds 1 divalent metal cation per subunit.</text>
</comment>
<sequence length="215" mass="23523">MTNGIKIAPSILSSDFSKLGEEIIAIDKAGADYVHIDVMDGQFVPNLTFGPPVIKCIRKCTKLVFDVHLMIDKPERYIEDFVKAGADIVVVHAESTIHLHRVIQQIKSFGVKAGISLNPSTSEEVLKYVINDIDMVLVMSVNPGFGGQKFIPAVVEKIKAIKKMRADIDIEVDGGITDETIKVCADAGANIFVAGSYVFSGDYKERIDLLKLKAK</sequence>
<dbReference type="GO" id="GO:0005737">
    <property type="term" value="C:cytoplasm"/>
    <property type="evidence" value="ECO:0007669"/>
    <property type="project" value="UniProtKB-ARBA"/>
</dbReference>
<evidence type="ECO:0000313" key="16">
    <source>
        <dbReference type="Proteomes" id="UP000197638"/>
    </source>
</evidence>
<dbReference type="PROSITE" id="PS01086">
    <property type="entry name" value="RIBUL_P_3_EPIMER_2"/>
    <property type="match status" value="1"/>
</dbReference>
<feature type="binding site" evidence="10 14">
    <location>
        <position position="68"/>
    </location>
    <ligand>
        <name>substrate</name>
    </ligand>
</feature>
<evidence type="ECO:0000256" key="12">
    <source>
        <dbReference type="PIRSR" id="PIRSR001461-1"/>
    </source>
</evidence>
<evidence type="ECO:0000256" key="1">
    <source>
        <dbReference type="ARBA" id="ARBA00001782"/>
    </source>
</evidence>
<feature type="binding site" evidence="10 13">
    <location>
        <position position="35"/>
    </location>
    <ligand>
        <name>a divalent metal cation</name>
        <dbReference type="ChEBI" id="CHEBI:60240"/>
    </ligand>
</feature>
<feature type="binding site" evidence="10 14">
    <location>
        <position position="10"/>
    </location>
    <ligand>
        <name>substrate</name>
    </ligand>
</feature>
<evidence type="ECO:0000313" key="15">
    <source>
        <dbReference type="EMBL" id="ASG28136.1"/>
    </source>
</evidence>
<dbReference type="InterPro" id="IPR000056">
    <property type="entry name" value="Ribul_P_3_epim-like"/>
</dbReference>
<evidence type="ECO:0000256" key="6">
    <source>
        <dbReference type="ARBA" id="ARBA00009541"/>
    </source>
</evidence>
<comment type="similarity">
    <text evidence="6 10 11">Belongs to the ribulose-phosphate 3-epimerase family.</text>
</comment>
<keyword evidence="13" id="KW-0464">Manganese</keyword>
<evidence type="ECO:0000256" key="7">
    <source>
        <dbReference type="ARBA" id="ARBA00013188"/>
    </source>
</evidence>
<feature type="binding site" evidence="10 13">
    <location>
        <position position="68"/>
    </location>
    <ligand>
        <name>a divalent metal cation</name>
        <dbReference type="ChEBI" id="CHEBI:60240"/>
    </ligand>
</feature>
<gene>
    <name evidence="10" type="primary">rpe</name>
    <name evidence="15" type="ORF">CBG61_03760</name>
</gene>
<evidence type="ECO:0000256" key="3">
    <source>
        <dbReference type="ARBA" id="ARBA00001941"/>
    </source>
</evidence>
<dbReference type="InterPro" id="IPR013785">
    <property type="entry name" value="Aldolase_TIM"/>
</dbReference>
<dbReference type="Pfam" id="PF00834">
    <property type="entry name" value="Ribul_P_3_epim"/>
    <property type="match status" value="1"/>
</dbReference>
<feature type="binding site" evidence="10 14">
    <location>
        <begin position="195"/>
        <end position="196"/>
    </location>
    <ligand>
        <name>substrate</name>
    </ligand>
</feature>
<name>A0A241Q067_FUSNP</name>
<feature type="binding site" evidence="10">
    <location>
        <begin position="173"/>
        <end position="175"/>
    </location>
    <ligand>
        <name>substrate</name>
    </ligand>
</feature>
<dbReference type="EC" id="5.1.3.1" evidence="7 10"/>
<proteinExistence type="inferred from homology"/>
<accession>A0A241Q067</accession>
<feature type="active site" description="Proton acceptor" evidence="10 12">
    <location>
        <position position="37"/>
    </location>
</feature>
<dbReference type="Gene3D" id="3.20.20.70">
    <property type="entry name" value="Aldolase class I"/>
    <property type="match status" value="1"/>
</dbReference>
<dbReference type="PROSITE" id="PS01085">
    <property type="entry name" value="RIBUL_P_3_EPIMER_1"/>
    <property type="match status" value="1"/>
</dbReference>
<dbReference type="CDD" id="cd00429">
    <property type="entry name" value="RPE"/>
    <property type="match status" value="1"/>
</dbReference>
<evidence type="ECO:0000256" key="10">
    <source>
        <dbReference type="HAMAP-Rule" id="MF_02227"/>
    </source>
</evidence>
<dbReference type="NCBIfam" id="NF004076">
    <property type="entry name" value="PRK05581.1-4"/>
    <property type="match status" value="1"/>
</dbReference>
<dbReference type="InterPro" id="IPR026019">
    <property type="entry name" value="Ribul_P_3_epim"/>
</dbReference>
<dbReference type="SUPFAM" id="SSF51366">
    <property type="entry name" value="Ribulose-phoshate binding barrel"/>
    <property type="match status" value="1"/>
</dbReference>
<dbReference type="EMBL" id="CP022123">
    <property type="protein sequence ID" value="ASG28136.1"/>
    <property type="molecule type" value="Genomic_DNA"/>
</dbReference>
<evidence type="ECO:0000256" key="9">
    <source>
        <dbReference type="ARBA" id="ARBA00023235"/>
    </source>
</evidence>
<comment type="cofactor">
    <cofactor evidence="3">
        <name>Co(2+)</name>
        <dbReference type="ChEBI" id="CHEBI:48828"/>
    </cofactor>
</comment>
<dbReference type="GO" id="GO:0046872">
    <property type="term" value="F:metal ion binding"/>
    <property type="evidence" value="ECO:0007669"/>
    <property type="project" value="UniProtKB-UniRule"/>
</dbReference>
<dbReference type="RefSeq" id="WP_088764902.1">
    <property type="nucleotide sequence ID" value="NZ_CP022123.1"/>
</dbReference>
<dbReference type="GO" id="GO:0006098">
    <property type="term" value="P:pentose-phosphate shunt"/>
    <property type="evidence" value="ECO:0007669"/>
    <property type="project" value="UniProtKB-UniRule"/>
</dbReference>
<dbReference type="PIRSF" id="PIRSF001461">
    <property type="entry name" value="RPE"/>
    <property type="match status" value="1"/>
</dbReference>
<dbReference type="InterPro" id="IPR011060">
    <property type="entry name" value="RibuloseP-bd_barrel"/>
</dbReference>
<dbReference type="FunFam" id="3.20.20.70:FF:000004">
    <property type="entry name" value="Ribulose-phosphate 3-epimerase"/>
    <property type="match status" value="1"/>
</dbReference>
<comment type="cofactor">
    <cofactor evidence="5">
        <name>Fe(2+)</name>
        <dbReference type="ChEBI" id="CHEBI:29033"/>
    </cofactor>
</comment>